<feature type="region of interest" description="Disordered" evidence="5">
    <location>
        <begin position="1677"/>
        <end position="1699"/>
    </location>
</feature>
<dbReference type="PANTHER" id="PTHR45973">
    <property type="entry name" value="PROTEIN PHOSPHATASE 1 REGULATORY SUBUNIT SDS22-RELATED"/>
    <property type="match status" value="1"/>
</dbReference>
<reference evidence="6 7" key="1">
    <citation type="submission" date="2015-12" db="EMBL/GenBank/DDBJ databases">
        <title>The genome of Folsomia candida.</title>
        <authorList>
            <person name="Faddeeva A."/>
            <person name="Derks M.F."/>
            <person name="Anvar Y."/>
            <person name="Smit S."/>
            <person name="Van Straalen N."/>
            <person name="Roelofs D."/>
        </authorList>
    </citation>
    <scope>NUCLEOTIDE SEQUENCE [LARGE SCALE GENOMIC DNA]</scope>
    <source>
        <strain evidence="6 7">VU population</strain>
        <tissue evidence="6">Whole body</tissue>
    </source>
</reference>
<evidence type="ECO:0000313" key="6">
    <source>
        <dbReference type="EMBL" id="OXA62463.1"/>
    </source>
</evidence>
<dbReference type="InterPro" id="IPR003591">
    <property type="entry name" value="Leu-rich_rpt_typical-subtyp"/>
</dbReference>
<dbReference type="STRING" id="158441.A0A226EXZ2"/>
<feature type="region of interest" description="Disordered" evidence="5">
    <location>
        <begin position="911"/>
        <end position="930"/>
    </location>
</feature>
<dbReference type="SMART" id="SM00365">
    <property type="entry name" value="LRR_SD22"/>
    <property type="match status" value="7"/>
</dbReference>
<feature type="region of interest" description="Disordered" evidence="5">
    <location>
        <begin position="1225"/>
        <end position="1267"/>
    </location>
</feature>
<name>A0A226EXZ2_FOLCA</name>
<gene>
    <name evidence="6" type="ORF">Fcan01_02806</name>
</gene>
<feature type="compositionally biased region" description="Polar residues" evidence="5">
    <location>
        <begin position="10"/>
        <end position="22"/>
    </location>
</feature>
<dbReference type="EMBL" id="LNIX01000001">
    <property type="protein sequence ID" value="OXA62463.1"/>
    <property type="molecule type" value="Genomic_DNA"/>
</dbReference>
<accession>A0A226EXZ2</accession>
<feature type="region of interest" description="Disordered" evidence="5">
    <location>
        <begin position="774"/>
        <end position="807"/>
    </location>
</feature>
<feature type="region of interest" description="Disordered" evidence="5">
    <location>
        <begin position="679"/>
        <end position="715"/>
    </location>
</feature>
<evidence type="ECO:0000256" key="5">
    <source>
        <dbReference type="SAM" id="MobiDB-lite"/>
    </source>
</evidence>
<comment type="function">
    <text evidence="1">Cilium-specific protein required for cilia structures.</text>
</comment>
<dbReference type="Pfam" id="PF14580">
    <property type="entry name" value="LRR_9"/>
    <property type="match status" value="1"/>
</dbReference>
<feature type="region of interest" description="Disordered" evidence="5">
    <location>
        <begin position="326"/>
        <end position="352"/>
    </location>
</feature>
<dbReference type="Proteomes" id="UP000198287">
    <property type="component" value="Unassembled WGS sequence"/>
</dbReference>
<feature type="region of interest" description="Disordered" evidence="5">
    <location>
        <begin position="639"/>
        <end position="661"/>
    </location>
</feature>
<evidence type="ECO:0000256" key="4">
    <source>
        <dbReference type="ARBA" id="ARBA00024433"/>
    </source>
</evidence>
<evidence type="ECO:0000313" key="7">
    <source>
        <dbReference type="Proteomes" id="UP000198287"/>
    </source>
</evidence>
<dbReference type="PANTHER" id="PTHR45973:SF8">
    <property type="entry name" value="LEUCINE-RICH REPEAT-CONTAINING PROTEIN 49"/>
    <property type="match status" value="1"/>
</dbReference>
<feature type="compositionally biased region" description="Low complexity" evidence="5">
    <location>
        <begin position="1302"/>
        <end position="1311"/>
    </location>
</feature>
<dbReference type="SUPFAM" id="SSF52058">
    <property type="entry name" value="L domain-like"/>
    <property type="match status" value="1"/>
</dbReference>
<feature type="region of interest" description="Disordered" evidence="5">
    <location>
        <begin position="218"/>
        <end position="288"/>
    </location>
</feature>
<feature type="compositionally biased region" description="Low complexity" evidence="5">
    <location>
        <begin position="1078"/>
        <end position="1089"/>
    </location>
</feature>
<keyword evidence="3" id="KW-0677">Repeat</keyword>
<feature type="compositionally biased region" description="Low complexity" evidence="5">
    <location>
        <begin position="1365"/>
        <end position="1392"/>
    </location>
</feature>
<evidence type="ECO:0000256" key="1">
    <source>
        <dbReference type="ARBA" id="ARBA00003843"/>
    </source>
</evidence>
<dbReference type="InterPro" id="IPR050576">
    <property type="entry name" value="Cilia_flagella_integrity"/>
</dbReference>
<proteinExistence type="predicted"/>
<feature type="region of interest" description="Disordered" evidence="5">
    <location>
        <begin position="874"/>
        <end position="904"/>
    </location>
</feature>
<feature type="compositionally biased region" description="Low complexity" evidence="5">
    <location>
        <begin position="1225"/>
        <end position="1238"/>
    </location>
</feature>
<feature type="compositionally biased region" description="Polar residues" evidence="5">
    <location>
        <begin position="874"/>
        <end position="887"/>
    </location>
</feature>
<keyword evidence="2" id="KW-0433">Leucine-rich repeat</keyword>
<feature type="compositionally biased region" description="Pro residues" evidence="5">
    <location>
        <begin position="1638"/>
        <end position="1648"/>
    </location>
</feature>
<feature type="compositionally biased region" description="Acidic residues" evidence="5">
    <location>
        <begin position="1288"/>
        <end position="1301"/>
    </location>
</feature>
<evidence type="ECO:0000256" key="3">
    <source>
        <dbReference type="ARBA" id="ARBA00022737"/>
    </source>
</evidence>
<protein>
    <recommendedName>
        <fullName evidence="4">Dynein axonemal assembly factor 1 homolog</fullName>
    </recommendedName>
</protein>
<dbReference type="InterPro" id="IPR032675">
    <property type="entry name" value="LRR_dom_sf"/>
</dbReference>
<sequence length="1768" mass="193987">MKGSRLGSAIQISRGNPNTNLSDIDKDVSSSSQPQNNIVIISGSFDSSATSRTALLAPTKTSFSEIINPKRSSTLESSNISNILSKPQFSHYSQPRPKHPLTLISFPFTGGNNDGDNEVVVTPTIPPNASYGGNKLFGSFSTGKELLWDEKFATTRMERNNPKIVLTKTTYPSSDSAGGDRDGWITSEEHFHDRQAPLYKVPKPSHIAKKLRKPYSSSSLILPSSANSSHSSHAAIGEGNSPAATTPFSSSSSNNIDNKKYKPKRNKTAKAETGFRKRLNTNSTISNTPITTKRGLVFLSTAKGKVANTNSQRNETENEDIFLAEKGHGQQQQQSGLNGPPPTSSSSGIRLMSGTGQSNWKVLSDPVNLTKSMASLSTKLNERVQVIRTKEEREQSPESIRMDGLGLKVFPAIGGGEGPNLKLLSLQRNLIKYLENTPSHLSHLVVLDLYDNRIERISLGLLGFTSLRVLLLGKNRIRRIEGLEGLKRLEILDLHGNQLRYVDNLGVLSSLRVLNLAGNILRSIRNLGPNGINTLTELNLKRNRIRNLDGLVKAPHLKKLLLANNDLQSFASLLPLRKLSLLQELLLESNPLSSTSDCRHQVLSMLPWLTTLDHVEMTEAMRVEARQWYKRKLVEEEDRRREASSRLCPTTTSPKVGSREQTIYQARRRWESVRKNFVKNTNSKPTNPSSPFLSGANEKGTLGKIGTGDPVRSEIDDDLNSHFRWESRSETLSRGNSSKESKSMMKQLVLEYPAGGGTAGDVKLNFAQSDSDLDQHQPISVNSGEGGHGGRNIKRMPQPEEDSCPPSVPSMINDLRPPPNPMDYVNTNSNSNSLVSSKQVQKQEQWEVDLHESHTDNYHQHWFHVENRGEIGVASQTSQQKETQLLLSSQAADHDDDDHSPQMDSSITTNIIKEEESAQSPLDGYHPRKRKRTLTQTFGAAEDDDDSSRLTKNVSQQLCSKSIASESSVAAIPKTYKGSENAEISNSNRIAVVRPLLRDDLCPVDETIITSNQIFYDFTTMNSLPDVLSPRAYLPTNNTPMMFGDSINSVLNNKEAISEIFVPHRTIDDVTITYANNDNDNNSKLSNNDEAVSPESPLSPSVKDLQYNTFQSNQLTLISPASDQDKIIRSNESEIMIRTLLKEDVTLGNMSRSESFPTCLPNFSNCGAREETTCPTFTFETLDQQRINEEKETCIINNNPTGTSATQESTLSSLSVSANILEFPSVPSDSPLPTSSPSTNANISTQNSAVDNCSGNAHNDNKPNLRKLKLRSASFDGRLLSSSRGAGSDDDEHYDVDDDDTCSNTTATTGSTTTIATTTSDMKLGFARKQLNPRTRSSQKLKVLRDRPSRAQSSSCIATTPRAKSGTLGTLSSSSQTISSTTVGSSSGVSRVGQGGDTRGNRQMRRCESAVGGSGLTGTCPLENSGASNLSPTPLKRQGTDYLVEIDGKILSIYGQAMKHTLTGFSGNVTCTVTTAKFHYISYDTIIPFFGKLRQIYPSLEHFQFRANNIEKLSQLNSLSDLQGLTSLHIAKEGNPLVSQDTSWVGYATYRLSHWGLLNVNGEKEVSSDYRGGQTASSKFESLGFLALSCLPQTALTPLAKRLHMLHCFCCCSPSSSSDESGKTKTGKPGGNGRTSSPLPPFDQPPPSSSICTSWDDDPVLLDVIGKEALVYCPQQHSTAPNTTNGQQANHPLAKHSNEKPTTLHDIVDAGVDILEKLDRLEKAWPSLMTEMVQEILMDFMFMETYMKRELKKCQDIATIALNKRTTS</sequence>
<keyword evidence="7" id="KW-1185">Reference proteome</keyword>
<dbReference type="PROSITE" id="PS51450">
    <property type="entry name" value="LRR"/>
    <property type="match status" value="5"/>
</dbReference>
<dbReference type="SMART" id="SM00369">
    <property type="entry name" value="LRR_TYP"/>
    <property type="match status" value="5"/>
</dbReference>
<dbReference type="OMA" id="IYQARRR"/>
<dbReference type="OrthoDB" id="1939344at2759"/>
<feature type="region of interest" description="Disordered" evidence="5">
    <location>
        <begin position="1279"/>
        <end position="1311"/>
    </location>
</feature>
<feature type="region of interest" description="Disordered" evidence="5">
    <location>
        <begin position="1078"/>
        <end position="1101"/>
    </location>
</feature>
<comment type="caution">
    <text evidence="6">The sequence shown here is derived from an EMBL/GenBank/DDBJ whole genome shotgun (WGS) entry which is preliminary data.</text>
</comment>
<feature type="region of interest" description="Disordered" evidence="5">
    <location>
        <begin position="1614"/>
        <end position="1650"/>
    </location>
</feature>
<feature type="compositionally biased region" description="Polar residues" evidence="5">
    <location>
        <begin position="679"/>
        <end position="692"/>
    </location>
</feature>
<feature type="compositionally biased region" description="Low complexity" evidence="5">
    <location>
        <begin position="218"/>
        <end position="254"/>
    </location>
</feature>
<feature type="compositionally biased region" description="Polar residues" evidence="5">
    <location>
        <begin position="1239"/>
        <end position="1258"/>
    </location>
</feature>
<dbReference type="InterPro" id="IPR001611">
    <property type="entry name" value="Leu-rich_rpt"/>
</dbReference>
<feature type="region of interest" description="Disordered" evidence="5">
    <location>
        <begin position="1332"/>
        <end position="1405"/>
    </location>
</feature>
<feature type="compositionally biased region" description="Polar residues" evidence="5">
    <location>
        <begin position="647"/>
        <end position="661"/>
    </location>
</feature>
<feature type="compositionally biased region" description="Polar residues" evidence="5">
    <location>
        <begin position="1677"/>
        <end position="1690"/>
    </location>
</feature>
<dbReference type="Gene3D" id="3.80.10.10">
    <property type="entry name" value="Ribonuclease Inhibitor"/>
    <property type="match status" value="2"/>
</dbReference>
<evidence type="ECO:0000256" key="2">
    <source>
        <dbReference type="ARBA" id="ARBA00022614"/>
    </source>
</evidence>
<feature type="region of interest" description="Disordered" evidence="5">
    <location>
        <begin position="1"/>
        <end position="33"/>
    </location>
</feature>
<organism evidence="6 7">
    <name type="scientific">Folsomia candida</name>
    <name type="common">Springtail</name>
    <dbReference type="NCBI Taxonomy" id="158441"/>
    <lineage>
        <taxon>Eukaryota</taxon>
        <taxon>Metazoa</taxon>
        <taxon>Ecdysozoa</taxon>
        <taxon>Arthropoda</taxon>
        <taxon>Hexapoda</taxon>
        <taxon>Collembola</taxon>
        <taxon>Entomobryomorpha</taxon>
        <taxon>Isotomoidea</taxon>
        <taxon>Isotomidae</taxon>
        <taxon>Proisotominae</taxon>
        <taxon>Folsomia</taxon>
    </lineage>
</organism>